<keyword evidence="4" id="KW-1185">Reference proteome</keyword>
<name>V6LPS9_9EUKA</name>
<evidence type="ECO:0000313" key="2">
    <source>
        <dbReference type="EMBL" id="EST46610.1"/>
    </source>
</evidence>
<gene>
    <name evidence="2" type="ORF">SS50377_13415</name>
    <name evidence="3" type="ORF">SS50377_27611</name>
</gene>
<evidence type="ECO:0000256" key="1">
    <source>
        <dbReference type="SAM" id="MobiDB-lite"/>
    </source>
</evidence>
<dbReference type="AlphaFoldDB" id="V6LPS9"/>
<proteinExistence type="predicted"/>
<dbReference type="VEuPathDB" id="GiardiaDB:SS50377_27611"/>
<dbReference type="Proteomes" id="UP000018208">
    <property type="component" value="Unassembled WGS sequence"/>
</dbReference>
<protein>
    <submittedName>
        <fullName evidence="2">Uncharacterized protein</fullName>
    </submittedName>
</protein>
<reference evidence="3" key="2">
    <citation type="submission" date="2020-12" db="EMBL/GenBank/DDBJ databases">
        <title>New Spironucleus salmonicida genome in near-complete chromosomes.</title>
        <authorList>
            <person name="Xu F."/>
            <person name="Kurt Z."/>
            <person name="Jimenez-Gonzalez A."/>
            <person name="Astvaldsson A."/>
            <person name="Andersson J.O."/>
            <person name="Svard S.G."/>
        </authorList>
    </citation>
    <scope>NUCLEOTIDE SEQUENCE</scope>
    <source>
        <strain evidence="3">ATCC 50377</strain>
    </source>
</reference>
<reference evidence="2 3" key="1">
    <citation type="journal article" date="2014" name="PLoS Genet.">
        <title>The Genome of Spironucleus salmonicida Highlights a Fish Pathogen Adapted to Fluctuating Environments.</title>
        <authorList>
            <person name="Xu F."/>
            <person name="Jerlstrom-Hultqvist J."/>
            <person name="Einarsson E."/>
            <person name="Astvaldsson A."/>
            <person name="Svard S.G."/>
            <person name="Andersson J.O."/>
        </authorList>
    </citation>
    <scope>NUCLEOTIDE SEQUENCE</scope>
    <source>
        <strain evidence="3">ATCC 50377</strain>
    </source>
</reference>
<sequence length="354" mass="38326">MGCGTNNASVTDKSSTIQQSRSAPPPKGAKKEVLKYVTGRIFPVPSYSNIGQSLPPMNSVAFGVLSTIRPRRASLTPLAQAAVDQIAVAAAKFQTYADVNISRDELPNVIDCFSQDFPEVFWVHINIAYASKEGQVIRVDFDKFDYQMVSKRFNQLKDICSKVLEGKQITSAFLACYEEILQIQSDIEKHGSDHCLIDRKASPAAIAKALQLLLLKCDIPAVVLDSKFVAFKVDQTWSLTNPSERLSGINCDCQNVNLEGLSIANFESFPAFCPKVFGRYAAILASQGCCKTAEIIVKASAADVQLVQADFVEAISAVGTGHVCKIVVCENNDLGLCGVTVTLGDGDLVFEIAK</sequence>
<feature type="region of interest" description="Disordered" evidence="1">
    <location>
        <begin position="1"/>
        <end position="30"/>
    </location>
</feature>
<feature type="compositionally biased region" description="Polar residues" evidence="1">
    <location>
        <begin position="1"/>
        <end position="22"/>
    </location>
</feature>
<evidence type="ECO:0000313" key="4">
    <source>
        <dbReference type="Proteomes" id="UP000018208"/>
    </source>
</evidence>
<evidence type="ECO:0000313" key="3">
    <source>
        <dbReference type="EMBL" id="KAH0571310.1"/>
    </source>
</evidence>
<dbReference type="EMBL" id="AUWU02000007">
    <property type="protein sequence ID" value="KAH0571310.1"/>
    <property type="molecule type" value="Genomic_DNA"/>
</dbReference>
<dbReference type="EMBL" id="KI546073">
    <property type="protein sequence ID" value="EST46610.1"/>
    <property type="molecule type" value="Genomic_DNA"/>
</dbReference>
<accession>V6LPS9</accession>
<organism evidence="2">
    <name type="scientific">Spironucleus salmonicida</name>
    <dbReference type="NCBI Taxonomy" id="348837"/>
    <lineage>
        <taxon>Eukaryota</taxon>
        <taxon>Metamonada</taxon>
        <taxon>Diplomonadida</taxon>
        <taxon>Hexamitidae</taxon>
        <taxon>Hexamitinae</taxon>
        <taxon>Spironucleus</taxon>
    </lineage>
</organism>